<gene>
    <name evidence="3" type="ORF">A3A33_04360</name>
</gene>
<evidence type="ECO:0000313" key="4">
    <source>
        <dbReference type="Proteomes" id="UP000179047"/>
    </source>
</evidence>
<name>A0A1F8GWC1_9BACT</name>
<evidence type="ECO:0000256" key="1">
    <source>
        <dbReference type="SAM" id="Phobius"/>
    </source>
</evidence>
<feature type="transmembrane region" description="Helical" evidence="1">
    <location>
        <begin position="94"/>
        <end position="119"/>
    </location>
</feature>
<protein>
    <recommendedName>
        <fullName evidence="2">DUF5671 domain-containing protein</fullName>
    </recommendedName>
</protein>
<dbReference type="Proteomes" id="UP000179047">
    <property type="component" value="Unassembled WGS sequence"/>
</dbReference>
<feature type="transmembrane region" description="Helical" evidence="1">
    <location>
        <begin position="55"/>
        <end position="73"/>
    </location>
</feature>
<dbReference type="AlphaFoldDB" id="A0A1F8GWC1"/>
<feature type="transmembrane region" description="Helical" evidence="1">
    <location>
        <begin position="162"/>
        <end position="182"/>
    </location>
</feature>
<dbReference type="Pfam" id="PF18920">
    <property type="entry name" value="DUF5671"/>
    <property type="match status" value="1"/>
</dbReference>
<feature type="transmembrane region" description="Helical" evidence="1">
    <location>
        <begin position="12"/>
        <end position="35"/>
    </location>
</feature>
<sequence length="317" mass="36652">MESQIKTGPKEFFLHLLTFGLLYVFAVSFIGLWWQIINIKFPDLLVYYSIGFDQLRWPISILIVVFPIYVVLARMTTQAIIADPNKKDLRIYRWLVYLTLFATAVTVIVDLISLLYNFLGGELTTRFGLKVFVVLIVSLGIFGYYLWHLRSNVSQTRASRRMILWSSLAVVVVSIVFAFVIVGSPATARAQRFDQQRIGDLQNIEWQIMSYWQTEHALPTSLNELSNSMTGFVLPRDPKTQEPYEYRILSHQTASPQQFELCAMFSTKMERDIYTDRFGPRSTPSKEGTWNHNIGRNCFSRTVDSSLYQKPVPIPIY</sequence>
<evidence type="ECO:0000313" key="3">
    <source>
        <dbReference type="EMBL" id="OGN29697.1"/>
    </source>
</evidence>
<organism evidence="3 4">
    <name type="scientific">Candidatus Yanofskybacteria bacterium RIFCSPLOWO2_01_FULL_49_25</name>
    <dbReference type="NCBI Taxonomy" id="1802701"/>
    <lineage>
        <taxon>Bacteria</taxon>
        <taxon>Candidatus Yanofskyibacteriota</taxon>
    </lineage>
</organism>
<comment type="caution">
    <text evidence="3">The sequence shown here is derived from an EMBL/GenBank/DDBJ whole genome shotgun (WGS) entry which is preliminary data.</text>
</comment>
<keyword evidence="1" id="KW-0812">Transmembrane</keyword>
<keyword evidence="1" id="KW-0472">Membrane</keyword>
<dbReference type="STRING" id="1802701.A3A33_04360"/>
<evidence type="ECO:0000259" key="2">
    <source>
        <dbReference type="Pfam" id="PF18920"/>
    </source>
</evidence>
<dbReference type="EMBL" id="MGKP01000003">
    <property type="protein sequence ID" value="OGN29697.1"/>
    <property type="molecule type" value="Genomic_DNA"/>
</dbReference>
<keyword evidence="1" id="KW-1133">Transmembrane helix</keyword>
<reference evidence="3 4" key="1">
    <citation type="journal article" date="2016" name="Nat. Commun.">
        <title>Thousands of microbial genomes shed light on interconnected biogeochemical processes in an aquifer system.</title>
        <authorList>
            <person name="Anantharaman K."/>
            <person name="Brown C.T."/>
            <person name="Hug L.A."/>
            <person name="Sharon I."/>
            <person name="Castelle C.J."/>
            <person name="Probst A.J."/>
            <person name="Thomas B.C."/>
            <person name="Singh A."/>
            <person name="Wilkins M.J."/>
            <person name="Karaoz U."/>
            <person name="Brodie E.L."/>
            <person name="Williams K.H."/>
            <person name="Hubbard S.S."/>
            <person name="Banfield J.F."/>
        </authorList>
    </citation>
    <scope>NUCLEOTIDE SEQUENCE [LARGE SCALE GENOMIC DNA]</scope>
</reference>
<accession>A0A1F8GWC1</accession>
<feature type="domain" description="DUF5671" evidence="2">
    <location>
        <begin position="11"/>
        <end position="143"/>
    </location>
</feature>
<proteinExistence type="predicted"/>
<feature type="transmembrane region" description="Helical" evidence="1">
    <location>
        <begin position="131"/>
        <end position="150"/>
    </location>
</feature>
<dbReference type="InterPro" id="IPR043728">
    <property type="entry name" value="DUF5671"/>
</dbReference>